<name>A0A6C2CCK6_9RHOO</name>
<dbReference type="EMBL" id="SDKK01000041">
    <property type="protein sequence ID" value="TYC51436.1"/>
    <property type="molecule type" value="Genomic_DNA"/>
</dbReference>
<dbReference type="AlphaFoldDB" id="A0A6C2CCK6"/>
<dbReference type="Pfam" id="PF02796">
    <property type="entry name" value="HTH_7"/>
    <property type="match status" value="1"/>
</dbReference>
<dbReference type="GO" id="GO:0000150">
    <property type="term" value="F:DNA strand exchange activity"/>
    <property type="evidence" value="ECO:0007669"/>
    <property type="project" value="InterPro"/>
</dbReference>
<evidence type="ECO:0000259" key="1">
    <source>
        <dbReference type="PROSITE" id="PS50531"/>
    </source>
</evidence>
<comment type="caution">
    <text evidence="2">The sequence shown here is derived from an EMBL/GenBank/DDBJ whole genome shotgun (WGS) entry which is preliminary data.</text>
</comment>
<proteinExistence type="predicted"/>
<dbReference type="Proteomes" id="UP000389128">
    <property type="component" value="Unassembled WGS sequence"/>
</dbReference>
<dbReference type="GO" id="GO:0003677">
    <property type="term" value="F:DNA binding"/>
    <property type="evidence" value="ECO:0007669"/>
    <property type="project" value="InterPro"/>
</dbReference>
<sequence length="61" mass="6929">MLNAEQSVEITVLHRHGMSIRALVDITGCARNTIRKYLRADGKPAVKERAKRVEKLDPFKP</sequence>
<reference evidence="2 3" key="1">
    <citation type="submission" date="2019-01" db="EMBL/GenBank/DDBJ databases">
        <title>Zoogloea oleivorans genome sequencing and assembly.</title>
        <authorList>
            <person name="Tancsics A."/>
            <person name="Farkas M."/>
            <person name="Kriszt B."/>
            <person name="Maroti G."/>
            <person name="Horvath B."/>
        </authorList>
    </citation>
    <scope>NUCLEOTIDE SEQUENCE [LARGE SCALE GENOMIC DNA]</scope>
    <source>
        <strain evidence="2 3">Buc</strain>
    </source>
</reference>
<feature type="domain" description="HTH IS21-type" evidence="1">
    <location>
        <begin position="5"/>
        <end position="61"/>
    </location>
</feature>
<accession>A0A6C2CCK6</accession>
<dbReference type="PROSITE" id="PS50531">
    <property type="entry name" value="HTH_IS21"/>
    <property type="match status" value="1"/>
</dbReference>
<dbReference type="InterPro" id="IPR017894">
    <property type="entry name" value="HTH_IS21_transposase_type"/>
</dbReference>
<evidence type="ECO:0000313" key="3">
    <source>
        <dbReference type="Proteomes" id="UP000389128"/>
    </source>
</evidence>
<dbReference type="InterPro" id="IPR006120">
    <property type="entry name" value="Resolvase_HTH_dom"/>
</dbReference>
<protein>
    <recommendedName>
        <fullName evidence="1">HTH IS21-type domain-containing protein</fullName>
    </recommendedName>
</protein>
<gene>
    <name evidence="2" type="ORF">ETQ85_24435</name>
</gene>
<dbReference type="Gene3D" id="1.10.10.60">
    <property type="entry name" value="Homeodomain-like"/>
    <property type="match status" value="1"/>
</dbReference>
<evidence type="ECO:0000313" key="2">
    <source>
        <dbReference type="EMBL" id="TYC51436.1"/>
    </source>
</evidence>
<keyword evidence="3" id="KW-1185">Reference proteome</keyword>
<organism evidence="2 3">
    <name type="scientific">Zoogloea oleivorans</name>
    <dbReference type="NCBI Taxonomy" id="1552750"/>
    <lineage>
        <taxon>Bacteria</taxon>
        <taxon>Pseudomonadati</taxon>
        <taxon>Pseudomonadota</taxon>
        <taxon>Betaproteobacteria</taxon>
        <taxon>Rhodocyclales</taxon>
        <taxon>Zoogloeaceae</taxon>
        <taxon>Zoogloea</taxon>
    </lineage>
</organism>
<dbReference type="OrthoDB" id="9154597at2"/>